<reference evidence="1" key="1">
    <citation type="journal article" date="2021" name="Nat. Commun.">
        <title>Genetic determinants of endophytism in the Arabidopsis root mycobiome.</title>
        <authorList>
            <person name="Mesny F."/>
            <person name="Miyauchi S."/>
            <person name="Thiergart T."/>
            <person name="Pickel B."/>
            <person name="Atanasova L."/>
            <person name="Karlsson M."/>
            <person name="Huettel B."/>
            <person name="Barry K.W."/>
            <person name="Haridas S."/>
            <person name="Chen C."/>
            <person name="Bauer D."/>
            <person name="Andreopoulos W."/>
            <person name="Pangilinan J."/>
            <person name="LaButti K."/>
            <person name="Riley R."/>
            <person name="Lipzen A."/>
            <person name="Clum A."/>
            <person name="Drula E."/>
            <person name="Henrissat B."/>
            <person name="Kohler A."/>
            <person name="Grigoriev I.V."/>
            <person name="Martin F.M."/>
            <person name="Hacquard S."/>
        </authorList>
    </citation>
    <scope>NUCLEOTIDE SEQUENCE</scope>
    <source>
        <strain evidence="1">MPI-CAGE-CH-0230</strain>
    </source>
</reference>
<evidence type="ECO:0000313" key="1">
    <source>
        <dbReference type="EMBL" id="KAH7037562.1"/>
    </source>
</evidence>
<sequence>MQFCAYDACQSGKCLTREPTEWIRASDGNSTDGTCGGERRSTCSVVWGQCCNKNGKCGTGYDDCFANW</sequence>
<dbReference type="RefSeq" id="XP_046016683.1">
    <property type="nucleotide sequence ID" value="XM_046160831.1"/>
</dbReference>
<proteinExistence type="predicted"/>
<comment type="caution">
    <text evidence="1">The sequence shown here is derived from an EMBL/GenBank/DDBJ whole genome shotgun (WGS) entry which is preliminary data.</text>
</comment>
<accession>A0A9P8YES7</accession>
<name>A0A9P8YES7_9PEZI</name>
<evidence type="ECO:0008006" key="3">
    <source>
        <dbReference type="Google" id="ProtNLM"/>
    </source>
</evidence>
<dbReference type="AlphaFoldDB" id="A0A9P8YES7"/>
<evidence type="ECO:0000313" key="2">
    <source>
        <dbReference type="Proteomes" id="UP000756346"/>
    </source>
</evidence>
<dbReference type="OrthoDB" id="5985073at2759"/>
<dbReference type="GeneID" id="70190377"/>
<organism evidence="1 2">
    <name type="scientific">Microdochium trichocladiopsis</name>
    <dbReference type="NCBI Taxonomy" id="1682393"/>
    <lineage>
        <taxon>Eukaryota</taxon>
        <taxon>Fungi</taxon>
        <taxon>Dikarya</taxon>
        <taxon>Ascomycota</taxon>
        <taxon>Pezizomycotina</taxon>
        <taxon>Sordariomycetes</taxon>
        <taxon>Xylariomycetidae</taxon>
        <taxon>Xylariales</taxon>
        <taxon>Microdochiaceae</taxon>
        <taxon>Microdochium</taxon>
    </lineage>
</organism>
<dbReference type="Proteomes" id="UP000756346">
    <property type="component" value="Unassembled WGS sequence"/>
</dbReference>
<gene>
    <name evidence="1" type="ORF">B0I36DRAFT_380737</name>
</gene>
<protein>
    <recommendedName>
        <fullName evidence="3">Chitin-binding type-1 domain-containing protein</fullName>
    </recommendedName>
</protein>
<dbReference type="EMBL" id="JAGTJQ010000002">
    <property type="protein sequence ID" value="KAH7037562.1"/>
    <property type="molecule type" value="Genomic_DNA"/>
</dbReference>
<keyword evidence="2" id="KW-1185">Reference proteome</keyword>